<feature type="transmembrane region" description="Helical" evidence="6">
    <location>
        <begin position="91"/>
        <end position="110"/>
    </location>
</feature>
<evidence type="ECO:0000256" key="1">
    <source>
        <dbReference type="ARBA" id="ARBA00004141"/>
    </source>
</evidence>
<evidence type="ECO:0000256" key="4">
    <source>
        <dbReference type="ARBA" id="ARBA00022989"/>
    </source>
</evidence>
<reference evidence="7 8" key="1">
    <citation type="submission" date="2024-08" db="EMBL/GenBank/DDBJ databases">
        <title>Insights into the chromosomal genome structure of Flemingia macrophylla.</title>
        <authorList>
            <person name="Ding Y."/>
            <person name="Zhao Y."/>
            <person name="Bi W."/>
            <person name="Wu M."/>
            <person name="Zhao G."/>
            <person name="Gong Y."/>
            <person name="Li W."/>
            <person name="Zhang P."/>
        </authorList>
    </citation>
    <scope>NUCLEOTIDE SEQUENCE [LARGE SCALE GENOMIC DNA]</scope>
    <source>
        <strain evidence="7">DYQJB</strain>
        <tissue evidence="7">Leaf</tissue>
    </source>
</reference>
<evidence type="ECO:0000256" key="3">
    <source>
        <dbReference type="ARBA" id="ARBA00022692"/>
    </source>
</evidence>
<gene>
    <name evidence="7" type="ORF">Fmac_007030</name>
</gene>
<feature type="transmembrane region" description="Helical" evidence="6">
    <location>
        <begin position="59"/>
        <end position="79"/>
    </location>
</feature>
<keyword evidence="4 6" id="KW-1133">Transmembrane helix</keyword>
<evidence type="ECO:0000313" key="8">
    <source>
        <dbReference type="Proteomes" id="UP001603857"/>
    </source>
</evidence>
<accession>A0ABD1NCA9</accession>
<dbReference type="Proteomes" id="UP001603857">
    <property type="component" value="Unassembled WGS sequence"/>
</dbReference>
<evidence type="ECO:0000256" key="5">
    <source>
        <dbReference type="ARBA" id="ARBA00023136"/>
    </source>
</evidence>
<name>A0ABD1NCA9_9FABA</name>
<comment type="subcellular location">
    <subcellularLocation>
        <location evidence="1">Membrane</location>
        <topology evidence="1">Multi-pass membrane protein</topology>
    </subcellularLocation>
</comment>
<keyword evidence="3 6" id="KW-0812">Transmembrane</keyword>
<keyword evidence="8" id="KW-1185">Reference proteome</keyword>
<dbReference type="InterPro" id="IPR018781">
    <property type="entry name" value="TPRA1/CAND2/CAND8"/>
</dbReference>
<sequence length="126" mass="14782">MEKKKKIVDGSVWRKGVTYDDWESQFVLEEKGDRKVKGESGRRVLEWRPAIVERLEDPFVTDVFFARLCLFVFGIPLFIDTNEHSHHVKWNLWVVHELLLVVYGFVMFAYHSGCREAGNGATFGFW</sequence>
<evidence type="ECO:0000256" key="2">
    <source>
        <dbReference type="ARBA" id="ARBA00010125"/>
    </source>
</evidence>
<evidence type="ECO:0000256" key="6">
    <source>
        <dbReference type="SAM" id="Phobius"/>
    </source>
</evidence>
<proteinExistence type="inferred from homology"/>
<dbReference type="GO" id="GO:0016020">
    <property type="term" value="C:membrane"/>
    <property type="evidence" value="ECO:0007669"/>
    <property type="project" value="UniProtKB-SubCell"/>
</dbReference>
<comment type="caution">
    <text evidence="7">The sequence shown here is derived from an EMBL/GenBank/DDBJ whole genome shotgun (WGS) entry which is preliminary data.</text>
</comment>
<dbReference type="EMBL" id="JBGMDY010000002">
    <property type="protein sequence ID" value="KAL2345745.1"/>
    <property type="molecule type" value="Genomic_DNA"/>
</dbReference>
<dbReference type="Pfam" id="PF10160">
    <property type="entry name" value="Tmemb_40"/>
    <property type="match status" value="1"/>
</dbReference>
<evidence type="ECO:0000313" key="7">
    <source>
        <dbReference type="EMBL" id="KAL2345745.1"/>
    </source>
</evidence>
<dbReference type="AlphaFoldDB" id="A0ABD1NCA9"/>
<organism evidence="7 8">
    <name type="scientific">Flemingia macrophylla</name>
    <dbReference type="NCBI Taxonomy" id="520843"/>
    <lineage>
        <taxon>Eukaryota</taxon>
        <taxon>Viridiplantae</taxon>
        <taxon>Streptophyta</taxon>
        <taxon>Embryophyta</taxon>
        <taxon>Tracheophyta</taxon>
        <taxon>Spermatophyta</taxon>
        <taxon>Magnoliopsida</taxon>
        <taxon>eudicotyledons</taxon>
        <taxon>Gunneridae</taxon>
        <taxon>Pentapetalae</taxon>
        <taxon>rosids</taxon>
        <taxon>fabids</taxon>
        <taxon>Fabales</taxon>
        <taxon>Fabaceae</taxon>
        <taxon>Papilionoideae</taxon>
        <taxon>50 kb inversion clade</taxon>
        <taxon>NPAAA clade</taxon>
        <taxon>indigoferoid/millettioid clade</taxon>
        <taxon>Phaseoleae</taxon>
        <taxon>Flemingia</taxon>
    </lineage>
</organism>
<comment type="similarity">
    <text evidence="2">Belongs to the UPF0359 family.</text>
</comment>
<protein>
    <submittedName>
        <fullName evidence="7">Uncharacterized protein</fullName>
    </submittedName>
</protein>
<keyword evidence="5 6" id="KW-0472">Membrane</keyword>